<dbReference type="Gene3D" id="3.40.250.10">
    <property type="entry name" value="Rhodanese-like domain"/>
    <property type="match status" value="1"/>
</dbReference>
<dbReference type="PROSITE" id="PS50206">
    <property type="entry name" value="RHODANESE_3"/>
    <property type="match status" value="1"/>
</dbReference>
<evidence type="ECO:0000259" key="1">
    <source>
        <dbReference type="PROSITE" id="PS50206"/>
    </source>
</evidence>
<dbReference type="RefSeq" id="WP_211340247.1">
    <property type="nucleotide sequence ID" value="NZ_RBIL01000003.1"/>
</dbReference>
<comment type="caution">
    <text evidence="2">The sequence shown here is derived from an EMBL/GenBank/DDBJ whole genome shotgun (WGS) entry which is preliminary data.</text>
</comment>
<sequence>MTNYFAERLLHETDAADVAEALPAPPFTLVDSRSERAFDDAHLPGAICLRRVGIDALPDGPLVVYCWGPGCNGAVKACARLVAAGRTDVKEMLGGFEYWVREGFSVEGEQAHRHQPDLSGLVCDIAVA</sequence>
<dbReference type="InterPro" id="IPR001763">
    <property type="entry name" value="Rhodanese-like_dom"/>
</dbReference>
<dbReference type="Pfam" id="PF00581">
    <property type="entry name" value="Rhodanese"/>
    <property type="match status" value="1"/>
</dbReference>
<dbReference type="SUPFAM" id="SSF52821">
    <property type="entry name" value="Rhodanese/Cell cycle control phosphatase"/>
    <property type="match status" value="1"/>
</dbReference>
<dbReference type="GO" id="GO:0016740">
    <property type="term" value="F:transferase activity"/>
    <property type="evidence" value="ECO:0007669"/>
    <property type="project" value="UniProtKB-KW"/>
</dbReference>
<dbReference type="InterPro" id="IPR036873">
    <property type="entry name" value="Rhodanese-like_dom_sf"/>
</dbReference>
<feature type="domain" description="Rhodanese" evidence="1">
    <location>
        <begin position="23"/>
        <end position="108"/>
    </location>
</feature>
<keyword evidence="2" id="KW-0808">Transferase</keyword>
<evidence type="ECO:0000313" key="2">
    <source>
        <dbReference type="EMBL" id="RKQ84931.1"/>
    </source>
</evidence>
<proteinExistence type="predicted"/>
<keyword evidence="3" id="KW-1185">Reference proteome</keyword>
<accession>A0A660KXA1</accession>
<dbReference type="PANTHER" id="PTHR43031">
    <property type="entry name" value="FAD-DEPENDENT OXIDOREDUCTASE"/>
    <property type="match status" value="1"/>
</dbReference>
<dbReference type="SMART" id="SM00450">
    <property type="entry name" value="RHOD"/>
    <property type="match status" value="1"/>
</dbReference>
<dbReference type="PANTHER" id="PTHR43031:SF1">
    <property type="entry name" value="PYRIDINE NUCLEOTIDE-DISULPHIDE OXIDOREDUCTASE"/>
    <property type="match status" value="1"/>
</dbReference>
<dbReference type="Proteomes" id="UP000278962">
    <property type="component" value="Unassembled WGS sequence"/>
</dbReference>
<dbReference type="AlphaFoldDB" id="A0A660KXA1"/>
<gene>
    <name evidence="2" type="ORF">C8N24_6562</name>
</gene>
<name>A0A660KXA1_9ACTN</name>
<evidence type="ECO:0000313" key="3">
    <source>
        <dbReference type="Proteomes" id="UP000278962"/>
    </source>
</evidence>
<dbReference type="InterPro" id="IPR050229">
    <property type="entry name" value="GlpE_sulfurtransferase"/>
</dbReference>
<reference evidence="2 3" key="1">
    <citation type="submission" date="2018-10" db="EMBL/GenBank/DDBJ databases">
        <title>Genomic Encyclopedia of Archaeal and Bacterial Type Strains, Phase II (KMG-II): from individual species to whole genera.</title>
        <authorList>
            <person name="Goeker M."/>
        </authorList>
    </citation>
    <scope>NUCLEOTIDE SEQUENCE [LARGE SCALE GENOMIC DNA]</scope>
    <source>
        <strain evidence="2 3">DSM 14954</strain>
    </source>
</reference>
<organism evidence="2 3">
    <name type="scientific">Solirubrobacter pauli</name>
    <dbReference type="NCBI Taxonomy" id="166793"/>
    <lineage>
        <taxon>Bacteria</taxon>
        <taxon>Bacillati</taxon>
        <taxon>Actinomycetota</taxon>
        <taxon>Thermoleophilia</taxon>
        <taxon>Solirubrobacterales</taxon>
        <taxon>Solirubrobacteraceae</taxon>
        <taxon>Solirubrobacter</taxon>
    </lineage>
</organism>
<dbReference type="EMBL" id="RBIL01000003">
    <property type="protein sequence ID" value="RKQ84931.1"/>
    <property type="molecule type" value="Genomic_DNA"/>
</dbReference>
<protein>
    <submittedName>
        <fullName evidence="2">Rhodanese-related sulfurtransferase</fullName>
    </submittedName>
</protein>